<organism evidence="1 2">
    <name type="scientific">Penicillium salamii</name>
    <dbReference type="NCBI Taxonomy" id="1612424"/>
    <lineage>
        <taxon>Eukaryota</taxon>
        <taxon>Fungi</taxon>
        <taxon>Dikarya</taxon>
        <taxon>Ascomycota</taxon>
        <taxon>Pezizomycotina</taxon>
        <taxon>Eurotiomycetes</taxon>
        <taxon>Eurotiomycetidae</taxon>
        <taxon>Eurotiales</taxon>
        <taxon>Aspergillaceae</taxon>
        <taxon>Penicillium</taxon>
    </lineage>
</organism>
<dbReference type="AlphaFoldDB" id="A0A9W4NT16"/>
<protein>
    <recommendedName>
        <fullName evidence="3">Pyoverdine biosynthesis</fullName>
    </recommendedName>
</protein>
<sequence>MATFWQLIEQKLIHLGVLRALLLSKFPHHAYLGPLAASGLREASGANDRFVKSSEIRDPEEVVEDTGTPVNSTELPLVANNLTLSLDKQEIDISVTEIELEESGEKPALSSVDPHTQLANDILHVIERYGQHLPAKENESPVTGWIGKSFFMDKVKEQLRKEQPIHLILPAFPWKSVSDQRSAIKTVQMANMSHGQIKKTDKVTGVLPDLGEELALSRLNQLCEDIKQVYPLGGEVHIATDGLVFDDVVGISDDDTWAYGEGLLQLAVEKGYEKNIKLLRVMDILGHTEGKTLDKDLYMALAQKCRDELLESYGRTEEEVRTMMREDPDTLLTYCGFIRFLETDLRHSAVAQNATSGHKFRKCVKKVAINMMIRAESFTKLLQARKPDHVRLSIHPSTGSVKLSVPLIIQGTGEFPKSPWHSSIALSLEGLYSTVYSKSVCETHNLIYKNGRAYYYREKSDLWDWDDEDVIFEPQYPNCMLVYPRADTKTTKVLTKVQLETLERLRMVHQGPVMVTGFENSAATSANL</sequence>
<dbReference type="PANTHER" id="PTHR37285">
    <property type="entry name" value="SPORE WALL MATURATION PROTEIN DIT1"/>
    <property type="match status" value="1"/>
</dbReference>
<proteinExistence type="predicted"/>
<gene>
    <name evidence="1" type="ORF">PSALAMII_LOCUS9333</name>
</gene>
<reference evidence="1" key="1">
    <citation type="submission" date="2021-07" db="EMBL/GenBank/DDBJ databases">
        <authorList>
            <person name="Branca A.L. A."/>
        </authorList>
    </citation>
    <scope>NUCLEOTIDE SEQUENCE</scope>
</reference>
<dbReference type="PANTHER" id="PTHR37285:SF5">
    <property type="entry name" value="SPORE WALL MATURATION PROTEIN DIT1"/>
    <property type="match status" value="1"/>
</dbReference>
<evidence type="ECO:0000313" key="2">
    <source>
        <dbReference type="Proteomes" id="UP001152592"/>
    </source>
</evidence>
<evidence type="ECO:0000313" key="1">
    <source>
        <dbReference type="EMBL" id="CAG8417188.1"/>
    </source>
</evidence>
<dbReference type="OrthoDB" id="64915at2759"/>
<dbReference type="EMBL" id="CAJVPD010000274">
    <property type="protein sequence ID" value="CAG8417188.1"/>
    <property type="molecule type" value="Genomic_DNA"/>
</dbReference>
<name>A0A9W4NT16_9EURO</name>
<evidence type="ECO:0008006" key="3">
    <source>
        <dbReference type="Google" id="ProtNLM"/>
    </source>
</evidence>
<dbReference type="Pfam" id="PF05141">
    <property type="entry name" value="DIT1_PvcA"/>
    <property type="match status" value="1"/>
</dbReference>
<dbReference type="Proteomes" id="UP001152592">
    <property type="component" value="Unassembled WGS sequence"/>
</dbReference>
<dbReference type="InterPro" id="IPR007817">
    <property type="entry name" value="Isocyanide_synthase_DIT1"/>
</dbReference>
<comment type="caution">
    <text evidence="1">The sequence shown here is derived from an EMBL/GenBank/DDBJ whole genome shotgun (WGS) entry which is preliminary data.</text>
</comment>
<accession>A0A9W4NT16</accession>